<dbReference type="RefSeq" id="WP_273438826.1">
    <property type="nucleotide sequence ID" value="NZ_PKUN01000009.1"/>
</dbReference>
<comment type="function">
    <text evidence="7 8">Cell wall formation. Catalyzes the addition of glutamate to the nucleotide precursor UDP-N-acetylmuramoyl-L-alanine (UMA).</text>
</comment>
<comment type="pathway">
    <text evidence="2 7 8">Cell wall biogenesis; peptidoglycan biosynthesis.</text>
</comment>
<dbReference type="Gene3D" id="3.40.1190.10">
    <property type="entry name" value="Mur-like, catalytic domain"/>
    <property type="match status" value="1"/>
</dbReference>
<dbReference type="EC" id="6.3.2.9" evidence="7 8"/>
<keyword evidence="7 8" id="KW-0133">Cell shape</keyword>
<evidence type="ECO:0000256" key="5">
    <source>
        <dbReference type="ARBA" id="ARBA00022741"/>
    </source>
</evidence>
<feature type="domain" description="Mur ligase C-terminal" evidence="9">
    <location>
        <begin position="309"/>
        <end position="425"/>
    </location>
</feature>
<organism evidence="11 12">
    <name type="scientific">Sedimenticola selenatireducens</name>
    <dbReference type="NCBI Taxonomy" id="191960"/>
    <lineage>
        <taxon>Bacteria</taxon>
        <taxon>Pseudomonadati</taxon>
        <taxon>Pseudomonadota</taxon>
        <taxon>Gammaproteobacteria</taxon>
        <taxon>Chromatiales</taxon>
        <taxon>Sedimenticolaceae</taxon>
        <taxon>Sedimenticola</taxon>
    </lineage>
</organism>
<evidence type="ECO:0000256" key="8">
    <source>
        <dbReference type="RuleBase" id="RU003664"/>
    </source>
</evidence>
<accession>A0A2N6CXL4</accession>
<dbReference type="EMBL" id="PKUN01000009">
    <property type="protein sequence ID" value="PLX62029.1"/>
    <property type="molecule type" value="Genomic_DNA"/>
</dbReference>
<reference evidence="11 12" key="1">
    <citation type="submission" date="2017-11" db="EMBL/GenBank/DDBJ databases">
        <title>Genome-resolved metagenomics identifies genetic mobility, metabolic interactions, and unexpected diversity in perchlorate-reducing communities.</title>
        <authorList>
            <person name="Barnum T.P."/>
            <person name="Figueroa I.A."/>
            <person name="Carlstrom C.I."/>
            <person name="Lucas L.N."/>
            <person name="Engelbrektson A.L."/>
            <person name="Coates J.D."/>
        </authorList>
    </citation>
    <scope>NUCLEOTIDE SEQUENCE [LARGE SCALE GENOMIC DNA]</scope>
    <source>
        <strain evidence="11">BM301</strain>
    </source>
</reference>
<dbReference type="InterPro" id="IPR004101">
    <property type="entry name" value="Mur_ligase_C"/>
</dbReference>
<dbReference type="STRING" id="1111735.GCA_000428045_04200"/>
<evidence type="ECO:0000313" key="12">
    <source>
        <dbReference type="Proteomes" id="UP000235015"/>
    </source>
</evidence>
<evidence type="ECO:0000259" key="10">
    <source>
        <dbReference type="Pfam" id="PF08245"/>
    </source>
</evidence>
<proteinExistence type="inferred from homology"/>
<dbReference type="Gene3D" id="3.90.190.20">
    <property type="entry name" value="Mur ligase, C-terminal domain"/>
    <property type="match status" value="1"/>
</dbReference>
<comment type="catalytic activity">
    <reaction evidence="7 8">
        <text>UDP-N-acetyl-alpha-D-muramoyl-L-alanine + D-glutamate + ATP = UDP-N-acetyl-alpha-D-muramoyl-L-alanyl-D-glutamate + ADP + phosphate + H(+)</text>
        <dbReference type="Rhea" id="RHEA:16429"/>
        <dbReference type="ChEBI" id="CHEBI:15378"/>
        <dbReference type="ChEBI" id="CHEBI:29986"/>
        <dbReference type="ChEBI" id="CHEBI:30616"/>
        <dbReference type="ChEBI" id="CHEBI:43474"/>
        <dbReference type="ChEBI" id="CHEBI:83898"/>
        <dbReference type="ChEBI" id="CHEBI:83900"/>
        <dbReference type="ChEBI" id="CHEBI:456216"/>
        <dbReference type="EC" id="6.3.2.9"/>
    </reaction>
</comment>
<dbReference type="HAMAP" id="MF_00639">
    <property type="entry name" value="MurD"/>
    <property type="match status" value="1"/>
</dbReference>
<comment type="subcellular location">
    <subcellularLocation>
        <location evidence="1 7 8">Cytoplasm</location>
    </subcellularLocation>
</comment>
<comment type="caution">
    <text evidence="11">The sequence shown here is derived from an EMBL/GenBank/DDBJ whole genome shotgun (WGS) entry which is preliminary data.</text>
</comment>
<dbReference type="InterPro" id="IPR036615">
    <property type="entry name" value="Mur_ligase_C_dom_sf"/>
</dbReference>
<evidence type="ECO:0000256" key="7">
    <source>
        <dbReference type="HAMAP-Rule" id="MF_00639"/>
    </source>
</evidence>
<comment type="similarity">
    <text evidence="7">Belongs to the MurCDEF family.</text>
</comment>
<dbReference type="GO" id="GO:0008360">
    <property type="term" value="P:regulation of cell shape"/>
    <property type="evidence" value="ECO:0007669"/>
    <property type="project" value="UniProtKB-KW"/>
</dbReference>
<keyword evidence="4 7" id="KW-0436">Ligase</keyword>
<dbReference type="PANTHER" id="PTHR43692">
    <property type="entry name" value="UDP-N-ACETYLMURAMOYLALANINE--D-GLUTAMATE LIGASE"/>
    <property type="match status" value="1"/>
</dbReference>
<dbReference type="Pfam" id="PF08245">
    <property type="entry name" value="Mur_ligase_M"/>
    <property type="match status" value="1"/>
</dbReference>
<protein>
    <recommendedName>
        <fullName evidence="7 8">UDP-N-acetylmuramoylalanine--D-glutamate ligase</fullName>
        <ecNumber evidence="7 8">6.3.2.9</ecNumber>
    </recommendedName>
    <alternativeName>
        <fullName evidence="7">D-glutamic acid-adding enzyme</fullName>
    </alternativeName>
    <alternativeName>
        <fullName evidence="7">UDP-N-acetylmuramoyl-L-alanyl-D-glutamate synthetase</fullName>
    </alternativeName>
</protein>
<gene>
    <name evidence="7" type="primary">murD</name>
    <name evidence="11" type="ORF">C0630_08465</name>
</gene>
<evidence type="ECO:0000256" key="1">
    <source>
        <dbReference type="ARBA" id="ARBA00004496"/>
    </source>
</evidence>
<feature type="domain" description="Mur ligase central" evidence="10">
    <location>
        <begin position="115"/>
        <end position="286"/>
    </location>
</feature>
<dbReference type="Proteomes" id="UP000235015">
    <property type="component" value="Unassembled WGS sequence"/>
</dbReference>
<keyword evidence="7 8" id="KW-0131">Cell cycle</keyword>
<dbReference type="PANTHER" id="PTHR43692:SF1">
    <property type="entry name" value="UDP-N-ACETYLMURAMOYLALANINE--D-GLUTAMATE LIGASE"/>
    <property type="match status" value="1"/>
</dbReference>
<keyword evidence="5 7" id="KW-0547">Nucleotide-binding</keyword>
<evidence type="ECO:0000259" key="9">
    <source>
        <dbReference type="Pfam" id="PF02875"/>
    </source>
</evidence>
<keyword evidence="7 8" id="KW-0961">Cell wall biogenesis/degradation</keyword>
<dbReference type="NCBIfam" id="TIGR01087">
    <property type="entry name" value="murD"/>
    <property type="match status" value="1"/>
</dbReference>
<dbReference type="Pfam" id="PF02875">
    <property type="entry name" value="Mur_ligase_C"/>
    <property type="match status" value="1"/>
</dbReference>
<dbReference type="Gene3D" id="3.40.50.720">
    <property type="entry name" value="NAD(P)-binding Rossmann-like Domain"/>
    <property type="match status" value="1"/>
</dbReference>
<dbReference type="UniPathway" id="UPA00219"/>
<evidence type="ECO:0000256" key="3">
    <source>
        <dbReference type="ARBA" id="ARBA00022490"/>
    </source>
</evidence>
<dbReference type="SUPFAM" id="SSF53244">
    <property type="entry name" value="MurD-like peptide ligases, peptide-binding domain"/>
    <property type="match status" value="1"/>
</dbReference>
<dbReference type="SUPFAM" id="SSF53623">
    <property type="entry name" value="MurD-like peptide ligases, catalytic domain"/>
    <property type="match status" value="1"/>
</dbReference>
<sequence>MKQRLAGNRKSLIVGLGKTGLSCARYLSARGVPVAITDSRDTPPGLSELRQELPDIALFLGGFDPDAFAVAEQLVVSPGVPMSEPLIQQAVARGVPVVGDIELFAREAKAPVVAITGSNGKSTVTTLLGVMLRDAGLKAAVGGNLGDPALSLLHDDVELYVLELSSFQLETTFSLKPKVAVVLNISPDHLDRYADLQSYMDTKATIYRDAEAAVFNLDDPQVMAMNRHATGDLFFTLGQPDEGVFGVCEDQGERWLCHGAERLIRTSALKIPGTHNLANALATLAIGSLLGLSRDTMLKSLVGFSGLPHRTQFIKESAGVRWYNDSKGTNVGACAAALEGLSTGDAARTVLIAGGDGKGADFSPLTPAVVRHARAVILLVKDAPRIAKALSDTVPLMHAKNMDDAVLLAASYAEPGDRVLLSPACASFDMYKNYQQRGEMFVDAVARLIP</sequence>
<dbReference type="AlphaFoldDB" id="A0A2N6CXL4"/>
<evidence type="ECO:0000256" key="6">
    <source>
        <dbReference type="ARBA" id="ARBA00022840"/>
    </source>
</evidence>
<dbReference type="GO" id="GO:0009252">
    <property type="term" value="P:peptidoglycan biosynthetic process"/>
    <property type="evidence" value="ECO:0007669"/>
    <property type="project" value="UniProtKB-UniRule"/>
</dbReference>
<evidence type="ECO:0000256" key="4">
    <source>
        <dbReference type="ARBA" id="ARBA00022598"/>
    </source>
</evidence>
<dbReference type="GO" id="GO:0071555">
    <property type="term" value="P:cell wall organization"/>
    <property type="evidence" value="ECO:0007669"/>
    <property type="project" value="UniProtKB-KW"/>
</dbReference>
<keyword evidence="7 8" id="KW-0132">Cell division</keyword>
<dbReference type="InterPro" id="IPR005762">
    <property type="entry name" value="MurD"/>
</dbReference>
<dbReference type="SUPFAM" id="SSF51984">
    <property type="entry name" value="MurCD N-terminal domain"/>
    <property type="match status" value="1"/>
</dbReference>
<dbReference type="GO" id="GO:0005524">
    <property type="term" value="F:ATP binding"/>
    <property type="evidence" value="ECO:0007669"/>
    <property type="project" value="UniProtKB-UniRule"/>
</dbReference>
<dbReference type="InterPro" id="IPR013221">
    <property type="entry name" value="Mur_ligase_cen"/>
</dbReference>
<keyword evidence="3 7" id="KW-0963">Cytoplasm</keyword>
<dbReference type="GO" id="GO:0008764">
    <property type="term" value="F:UDP-N-acetylmuramoylalanine-D-glutamate ligase activity"/>
    <property type="evidence" value="ECO:0007669"/>
    <property type="project" value="UniProtKB-UniRule"/>
</dbReference>
<dbReference type="GO" id="GO:0051301">
    <property type="term" value="P:cell division"/>
    <property type="evidence" value="ECO:0007669"/>
    <property type="project" value="UniProtKB-KW"/>
</dbReference>
<keyword evidence="7 8" id="KW-0573">Peptidoglycan synthesis</keyword>
<dbReference type="InterPro" id="IPR036565">
    <property type="entry name" value="Mur-like_cat_sf"/>
</dbReference>
<dbReference type="Pfam" id="PF21799">
    <property type="entry name" value="MurD-like_N"/>
    <property type="match status" value="1"/>
</dbReference>
<dbReference type="GO" id="GO:0005737">
    <property type="term" value="C:cytoplasm"/>
    <property type="evidence" value="ECO:0007669"/>
    <property type="project" value="UniProtKB-SubCell"/>
</dbReference>
<name>A0A2N6CXL4_9GAMM</name>
<feature type="binding site" evidence="7">
    <location>
        <begin position="117"/>
        <end position="123"/>
    </location>
    <ligand>
        <name>ATP</name>
        <dbReference type="ChEBI" id="CHEBI:30616"/>
    </ligand>
</feature>
<evidence type="ECO:0000256" key="2">
    <source>
        <dbReference type="ARBA" id="ARBA00004752"/>
    </source>
</evidence>
<keyword evidence="6 7" id="KW-0067">ATP-binding</keyword>
<evidence type="ECO:0000313" key="11">
    <source>
        <dbReference type="EMBL" id="PLX62029.1"/>
    </source>
</evidence>